<dbReference type="PATRIC" id="fig|1227492.4.peg.3183"/>
<evidence type="ECO:0000313" key="3">
    <source>
        <dbReference type="Proteomes" id="UP000011693"/>
    </source>
</evidence>
<protein>
    <submittedName>
        <fullName evidence="2">Mn2+/Fe2+ transporter</fullName>
    </submittedName>
</protein>
<proteinExistence type="predicted"/>
<feature type="transmembrane region" description="Helical" evidence="1">
    <location>
        <begin position="56"/>
        <end position="75"/>
    </location>
</feature>
<dbReference type="Proteomes" id="UP000011693">
    <property type="component" value="Unassembled WGS sequence"/>
</dbReference>
<keyword evidence="3" id="KW-1185">Reference proteome</keyword>
<reference evidence="2 3" key="1">
    <citation type="journal article" date="2014" name="PLoS Genet.">
        <title>Phylogenetically driven sequencing of extremely halophilic archaea reveals strategies for static and dynamic osmo-response.</title>
        <authorList>
            <person name="Becker E.A."/>
            <person name="Seitzer P.M."/>
            <person name="Tritt A."/>
            <person name="Larsen D."/>
            <person name="Krusor M."/>
            <person name="Yao A.I."/>
            <person name="Wu D."/>
            <person name="Madern D."/>
            <person name="Eisen J.A."/>
            <person name="Darling A.E."/>
            <person name="Facciotti M.T."/>
        </authorList>
    </citation>
    <scope>NUCLEOTIDE SEQUENCE [LARGE SCALE GENOMIC DNA]</scope>
    <source>
        <strain evidence="2 3">JCM 10990</strain>
    </source>
</reference>
<evidence type="ECO:0000256" key="1">
    <source>
        <dbReference type="SAM" id="Phobius"/>
    </source>
</evidence>
<keyword evidence="1" id="KW-1133">Transmembrane helix</keyword>
<evidence type="ECO:0000313" key="2">
    <source>
        <dbReference type="EMBL" id="ELY96097.1"/>
    </source>
</evidence>
<accession>M0AE10</accession>
<dbReference type="EMBL" id="AOIN01000086">
    <property type="protein sequence ID" value="ELY96097.1"/>
    <property type="molecule type" value="Genomic_DNA"/>
</dbReference>
<gene>
    <name evidence="2" type="ORF">C482_16013</name>
</gene>
<comment type="caution">
    <text evidence="2">The sequence shown here is derived from an EMBL/GenBank/DDBJ whole genome shotgun (WGS) entry which is preliminary data.</text>
</comment>
<sequence length="87" mass="9779">MFKVWLANRLSTANETRTELYCWGNPPIKNILVVVGLFLGSTFFGVWAALEFTNEWGTAVTWIWIGIGLSVLYLLNDIANTVKDLAN</sequence>
<keyword evidence="1" id="KW-0472">Membrane</keyword>
<feature type="transmembrane region" description="Helical" evidence="1">
    <location>
        <begin position="31"/>
        <end position="50"/>
    </location>
</feature>
<organism evidence="2 3">
    <name type="scientific">Natrialba chahannaoensis JCM 10990</name>
    <dbReference type="NCBI Taxonomy" id="1227492"/>
    <lineage>
        <taxon>Archaea</taxon>
        <taxon>Methanobacteriati</taxon>
        <taxon>Methanobacteriota</taxon>
        <taxon>Stenosarchaea group</taxon>
        <taxon>Halobacteria</taxon>
        <taxon>Halobacteriales</taxon>
        <taxon>Natrialbaceae</taxon>
        <taxon>Natrialba</taxon>
    </lineage>
</organism>
<keyword evidence="1" id="KW-0812">Transmembrane</keyword>
<dbReference type="AlphaFoldDB" id="M0AE10"/>
<name>M0AE10_9EURY</name>